<dbReference type="Proteomes" id="UP001181693">
    <property type="component" value="Unassembled WGS sequence"/>
</dbReference>
<evidence type="ECO:0000313" key="1">
    <source>
        <dbReference type="EMBL" id="DBA29938.1"/>
    </source>
</evidence>
<sequence length="85" mass="9712">MYPINMAFMCQCTDMVICRILHLQKMQSITPILFSCSALQCMGYLCMYVQSFVLLQWRAQHILSASTMITQGGCVCPHTTDLFLH</sequence>
<organism evidence="1 2">
    <name type="scientific">Pyxicephalus adspersus</name>
    <name type="common">African bullfrog</name>
    <dbReference type="NCBI Taxonomy" id="30357"/>
    <lineage>
        <taxon>Eukaryota</taxon>
        <taxon>Metazoa</taxon>
        <taxon>Chordata</taxon>
        <taxon>Craniata</taxon>
        <taxon>Vertebrata</taxon>
        <taxon>Euteleostomi</taxon>
        <taxon>Amphibia</taxon>
        <taxon>Batrachia</taxon>
        <taxon>Anura</taxon>
        <taxon>Neobatrachia</taxon>
        <taxon>Ranoidea</taxon>
        <taxon>Pyxicephalidae</taxon>
        <taxon>Pyxicephalinae</taxon>
        <taxon>Pyxicephalus</taxon>
    </lineage>
</organism>
<dbReference type="EMBL" id="DYDO01000002">
    <property type="protein sequence ID" value="DBA29938.1"/>
    <property type="molecule type" value="Genomic_DNA"/>
</dbReference>
<proteinExistence type="predicted"/>
<accession>A0AAV3ARZ4</accession>
<reference evidence="1" key="1">
    <citation type="thesis" date="2020" institute="ProQuest LLC" country="789 East Eisenhower Parkway, Ann Arbor, MI, USA">
        <title>Comparative Genomics and Chromosome Evolution.</title>
        <authorList>
            <person name="Mudd A.B."/>
        </authorList>
    </citation>
    <scope>NUCLEOTIDE SEQUENCE</scope>
    <source>
        <strain evidence="1">1538</strain>
        <tissue evidence="1">Blood</tissue>
    </source>
</reference>
<gene>
    <name evidence="1" type="ORF">GDO54_005989</name>
</gene>
<name>A0AAV3ARZ4_PYXAD</name>
<evidence type="ECO:0000313" key="2">
    <source>
        <dbReference type="Proteomes" id="UP001181693"/>
    </source>
</evidence>
<comment type="caution">
    <text evidence="1">The sequence shown here is derived from an EMBL/GenBank/DDBJ whole genome shotgun (WGS) entry which is preliminary data.</text>
</comment>
<dbReference type="AlphaFoldDB" id="A0AAV3ARZ4"/>
<keyword evidence="2" id="KW-1185">Reference proteome</keyword>
<protein>
    <submittedName>
        <fullName evidence="1">Uncharacterized protein</fullName>
    </submittedName>
</protein>